<gene>
    <name evidence="2" type="ORF">TRIUR3_32199</name>
</gene>
<reference evidence="2" key="1">
    <citation type="journal article" date="2013" name="Nature">
        <title>Draft genome of the wheat A-genome progenitor Triticum urartu.</title>
        <authorList>
            <person name="Ling H.Q."/>
            <person name="Zhao S."/>
            <person name="Liu D."/>
            <person name="Wang J."/>
            <person name="Sun H."/>
            <person name="Zhang C."/>
            <person name="Fan H."/>
            <person name="Li D."/>
            <person name="Dong L."/>
            <person name="Tao Y."/>
            <person name="Gao C."/>
            <person name="Wu H."/>
            <person name="Li Y."/>
            <person name="Cui Y."/>
            <person name="Guo X."/>
            <person name="Zheng S."/>
            <person name="Wang B."/>
            <person name="Yu K."/>
            <person name="Liang Q."/>
            <person name="Yang W."/>
            <person name="Lou X."/>
            <person name="Chen J."/>
            <person name="Feng M."/>
            <person name="Jian J."/>
            <person name="Zhang X."/>
            <person name="Luo G."/>
            <person name="Jiang Y."/>
            <person name="Liu J."/>
            <person name="Wang Z."/>
            <person name="Sha Y."/>
            <person name="Zhang B."/>
            <person name="Wu H."/>
            <person name="Tang D."/>
            <person name="Shen Q."/>
            <person name="Xue P."/>
            <person name="Zou S."/>
            <person name="Wang X."/>
            <person name="Liu X."/>
            <person name="Wang F."/>
            <person name="Yang Y."/>
            <person name="An X."/>
            <person name="Dong Z."/>
            <person name="Zhang K."/>
            <person name="Zhang X."/>
            <person name="Luo M.C."/>
            <person name="Dvorak J."/>
            <person name="Tong Y."/>
            <person name="Wang J."/>
            <person name="Yang H."/>
            <person name="Li Z."/>
            <person name="Wang D."/>
            <person name="Zhang A."/>
            <person name="Wang J."/>
        </authorList>
    </citation>
    <scope>NUCLEOTIDE SEQUENCE</scope>
</reference>
<dbReference type="AlphaFoldDB" id="M8A2C5"/>
<protein>
    <submittedName>
        <fullName evidence="2">Uncharacterized protein</fullName>
    </submittedName>
</protein>
<feature type="region of interest" description="Disordered" evidence="1">
    <location>
        <begin position="30"/>
        <end position="91"/>
    </location>
</feature>
<sequence>MAPAWGCPDLVGAMARGGRRGFLRSLGQPCRRGRRRREEALRQTGEGTATTGLVAGIKPRGPRASSKGEEGTPRRGEGQSWAVVSRVGWPS</sequence>
<evidence type="ECO:0000313" key="2">
    <source>
        <dbReference type="EMBL" id="EMS66106.1"/>
    </source>
</evidence>
<evidence type="ECO:0000256" key="1">
    <source>
        <dbReference type="SAM" id="MobiDB-lite"/>
    </source>
</evidence>
<organism evidence="2">
    <name type="scientific">Triticum urartu</name>
    <name type="common">Red wild einkorn</name>
    <name type="synonym">Crithodium urartu</name>
    <dbReference type="NCBI Taxonomy" id="4572"/>
    <lineage>
        <taxon>Eukaryota</taxon>
        <taxon>Viridiplantae</taxon>
        <taxon>Streptophyta</taxon>
        <taxon>Embryophyta</taxon>
        <taxon>Tracheophyta</taxon>
        <taxon>Spermatophyta</taxon>
        <taxon>Magnoliopsida</taxon>
        <taxon>Liliopsida</taxon>
        <taxon>Poales</taxon>
        <taxon>Poaceae</taxon>
        <taxon>BOP clade</taxon>
        <taxon>Pooideae</taxon>
        <taxon>Triticodae</taxon>
        <taxon>Triticeae</taxon>
        <taxon>Triticinae</taxon>
        <taxon>Triticum</taxon>
    </lineage>
</organism>
<dbReference type="EMBL" id="KD035552">
    <property type="protein sequence ID" value="EMS66106.1"/>
    <property type="molecule type" value="Genomic_DNA"/>
</dbReference>
<proteinExistence type="predicted"/>
<name>M8A2C5_TRIUA</name>
<accession>M8A2C5</accession>
<feature type="compositionally biased region" description="Basic and acidic residues" evidence="1">
    <location>
        <begin position="66"/>
        <end position="77"/>
    </location>
</feature>